<dbReference type="OrthoDB" id="9807064at2"/>
<accession>D1C1Y6</accession>
<organism evidence="3 4">
    <name type="scientific">Sphaerobacter thermophilus (strain ATCC 49802 / DSM 20745 / KCCM 41009 / NCIMB 13125 / S 6022)</name>
    <dbReference type="NCBI Taxonomy" id="479434"/>
    <lineage>
        <taxon>Bacteria</taxon>
        <taxon>Pseudomonadati</taxon>
        <taxon>Thermomicrobiota</taxon>
        <taxon>Thermomicrobia</taxon>
        <taxon>Sphaerobacterales</taxon>
        <taxon>Sphaerobacterineae</taxon>
        <taxon>Sphaerobacteraceae</taxon>
        <taxon>Sphaerobacter</taxon>
    </lineage>
</organism>
<dbReference type="PANTHER" id="PTHR12835">
    <property type="entry name" value="BIOTIN PROTEIN LIGASE"/>
    <property type="match status" value="1"/>
</dbReference>
<dbReference type="PROSITE" id="PS51733">
    <property type="entry name" value="BPL_LPL_CATALYTIC"/>
    <property type="match status" value="1"/>
</dbReference>
<dbReference type="GO" id="GO:0005737">
    <property type="term" value="C:cytoplasm"/>
    <property type="evidence" value="ECO:0007669"/>
    <property type="project" value="TreeGrafter"/>
</dbReference>
<keyword evidence="1 3" id="KW-0436">Ligase</keyword>
<proteinExistence type="predicted"/>
<evidence type="ECO:0000259" key="2">
    <source>
        <dbReference type="PROSITE" id="PS51733"/>
    </source>
</evidence>
<dbReference type="InterPro" id="IPR004408">
    <property type="entry name" value="Biotin_CoA_COase_ligase"/>
</dbReference>
<dbReference type="GO" id="GO:0004077">
    <property type="term" value="F:biotin--[biotin carboxyl-carrier protein] ligase activity"/>
    <property type="evidence" value="ECO:0007669"/>
    <property type="project" value="InterPro"/>
</dbReference>
<dbReference type="PANTHER" id="PTHR12835:SF5">
    <property type="entry name" value="BIOTIN--PROTEIN LIGASE"/>
    <property type="match status" value="1"/>
</dbReference>
<name>D1C1Y6_SPHTD</name>
<dbReference type="SUPFAM" id="SSF55681">
    <property type="entry name" value="Class II aaRS and biotin synthetases"/>
    <property type="match status" value="1"/>
</dbReference>
<dbReference type="Proteomes" id="UP000002027">
    <property type="component" value="Chromosome 1"/>
</dbReference>
<evidence type="ECO:0000313" key="3">
    <source>
        <dbReference type="EMBL" id="ACZ38253.1"/>
    </source>
</evidence>
<dbReference type="InParanoid" id="D1C1Y6"/>
<protein>
    <submittedName>
        <fullName evidence="3">Biotin/lipoate A/B protein ligase</fullName>
    </submittedName>
</protein>
<evidence type="ECO:0000256" key="1">
    <source>
        <dbReference type="ARBA" id="ARBA00022598"/>
    </source>
</evidence>
<dbReference type="InterPro" id="IPR004143">
    <property type="entry name" value="BPL_LPL_catalytic"/>
</dbReference>
<dbReference type="FunCoup" id="D1C1Y6">
    <property type="interactions" value="394"/>
</dbReference>
<keyword evidence="4" id="KW-1185">Reference proteome</keyword>
<evidence type="ECO:0000313" key="4">
    <source>
        <dbReference type="Proteomes" id="UP000002027"/>
    </source>
</evidence>
<dbReference type="eggNOG" id="COG0340">
    <property type="taxonomic scope" value="Bacteria"/>
</dbReference>
<dbReference type="CDD" id="cd16442">
    <property type="entry name" value="BPL"/>
    <property type="match status" value="1"/>
</dbReference>
<dbReference type="NCBIfam" id="TIGR00121">
    <property type="entry name" value="birA_ligase"/>
    <property type="match status" value="1"/>
</dbReference>
<dbReference type="Gene3D" id="3.30.930.10">
    <property type="entry name" value="Bira Bifunctional Protein, Domain 2"/>
    <property type="match status" value="1"/>
</dbReference>
<dbReference type="KEGG" id="sti:Sthe_0816"/>
<sequence length="178" mass="18905">MKWRIERRNSVTSTMDVAADLAGRGAPAGTVVVADEQTAGRGRLGRVWLAPAGTCLLFTALFRPPLAVAQSPTLLRDIGERVAAAVAETTGVQPTIKEPNDLLIDGRKVAGILVQTSIRGDHLDYLLVGIGLNVNLPEDLLPVPTATSLLIATGREHDRDALLHAILRRLEEVPGLAG</sequence>
<dbReference type="AlphaFoldDB" id="D1C1Y6"/>
<dbReference type="Pfam" id="PF03099">
    <property type="entry name" value="BPL_LplA_LipB"/>
    <property type="match status" value="1"/>
</dbReference>
<dbReference type="HOGENOM" id="CLU_1509661_0_0_0"/>
<dbReference type="STRING" id="479434.Sthe_0816"/>
<dbReference type="RefSeq" id="WP_012871300.1">
    <property type="nucleotide sequence ID" value="NC_013523.1"/>
</dbReference>
<feature type="domain" description="BPL/LPL catalytic" evidence="2">
    <location>
        <begin position="1"/>
        <end position="178"/>
    </location>
</feature>
<reference evidence="4" key="1">
    <citation type="submission" date="2009-11" db="EMBL/GenBank/DDBJ databases">
        <title>The complete chromosome 1 of Sphaerobacter thermophilus DSM 20745.</title>
        <authorList>
            <person name="Lucas S."/>
            <person name="Copeland A."/>
            <person name="Lapidus A."/>
            <person name="Glavina del Rio T."/>
            <person name="Dalin E."/>
            <person name="Tice H."/>
            <person name="Bruce D."/>
            <person name="Goodwin L."/>
            <person name="Pitluck S."/>
            <person name="Kyrpides N."/>
            <person name="Mavromatis K."/>
            <person name="Ivanova N."/>
            <person name="Mikhailova N."/>
            <person name="LaButti K.M."/>
            <person name="Clum A."/>
            <person name="Sun H.I."/>
            <person name="Brettin T."/>
            <person name="Detter J.C."/>
            <person name="Han C."/>
            <person name="Larimer F."/>
            <person name="Land M."/>
            <person name="Hauser L."/>
            <person name="Markowitz V."/>
            <person name="Cheng J.F."/>
            <person name="Hugenholtz P."/>
            <person name="Woyke T."/>
            <person name="Wu D."/>
            <person name="Steenblock K."/>
            <person name="Schneider S."/>
            <person name="Pukall R."/>
            <person name="Goeker M."/>
            <person name="Klenk H.P."/>
            <person name="Eisen J.A."/>
        </authorList>
    </citation>
    <scope>NUCLEOTIDE SEQUENCE [LARGE SCALE GENOMIC DNA]</scope>
    <source>
        <strain evidence="4">ATCC 49802 / DSM 20745 / S 6022</strain>
    </source>
</reference>
<gene>
    <name evidence="3" type="ordered locus">Sthe_0816</name>
</gene>
<dbReference type="EMBL" id="CP001823">
    <property type="protein sequence ID" value="ACZ38253.1"/>
    <property type="molecule type" value="Genomic_DNA"/>
</dbReference>
<reference evidence="3 4" key="2">
    <citation type="journal article" date="2010" name="Stand. Genomic Sci.">
        <title>Complete genome sequence of Desulfohalobium retbaense type strain (HR(100)).</title>
        <authorList>
            <person name="Spring S."/>
            <person name="Nolan M."/>
            <person name="Lapidus A."/>
            <person name="Glavina Del Rio T."/>
            <person name="Copeland A."/>
            <person name="Tice H."/>
            <person name="Cheng J.F."/>
            <person name="Lucas S."/>
            <person name="Land M."/>
            <person name="Chen F."/>
            <person name="Bruce D."/>
            <person name="Goodwin L."/>
            <person name="Pitluck S."/>
            <person name="Ivanova N."/>
            <person name="Mavromatis K."/>
            <person name="Mikhailova N."/>
            <person name="Pati A."/>
            <person name="Chen A."/>
            <person name="Palaniappan K."/>
            <person name="Hauser L."/>
            <person name="Chang Y.J."/>
            <person name="Jeffries C.D."/>
            <person name="Munk C."/>
            <person name="Kiss H."/>
            <person name="Chain P."/>
            <person name="Han C."/>
            <person name="Brettin T."/>
            <person name="Detter J.C."/>
            <person name="Schuler E."/>
            <person name="Goker M."/>
            <person name="Rohde M."/>
            <person name="Bristow J."/>
            <person name="Eisen J.A."/>
            <person name="Markowitz V."/>
            <person name="Hugenholtz P."/>
            <person name="Kyrpides N.C."/>
            <person name="Klenk H.P."/>
        </authorList>
    </citation>
    <scope>NUCLEOTIDE SEQUENCE [LARGE SCALE GENOMIC DNA]</scope>
    <source>
        <strain evidence="4">ATCC 49802 / DSM 20745 / S 6022</strain>
    </source>
</reference>
<dbReference type="InterPro" id="IPR045864">
    <property type="entry name" value="aa-tRNA-synth_II/BPL/LPL"/>
</dbReference>